<dbReference type="KEGG" id="hhw:NCTC503_02332"/>
<evidence type="ECO:0000313" key="3">
    <source>
        <dbReference type="Proteomes" id="UP000308489"/>
    </source>
</evidence>
<organism evidence="2 3">
    <name type="scientific">Hathewaya histolytica</name>
    <name type="common">Clostridium histolyticum</name>
    <dbReference type="NCBI Taxonomy" id="1498"/>
    <lineage>
        <taxon>Bacteria</taxon>
        <taxon>Bacillati</taxon>
        <taxon>Bacillota</taxon>
        <taxon>Clostridia</taxon>
        <taxon>Eubacteriales</taxon>
        <taxon>Clostridiaceae</taxon>
        <taxon>Hathewaya</taxon>
    </lineage>
</organism>
<accession>A0A4U9RQ94</accession>
<reference evidence="2 3" key="1">
    <citation type="submission" date="2019-05" db="EMBL/GenBank/DDBJ databases">
        <authorList>
            <consortium name="Pathogen Informatics"/>
        </authorList>
    </citation>
    <scope>NUCLEOTIDE SEQUENCE [LARGE SCALE GENOMIC DNA]</scope>
    <source>
        <strain evidence="2 3">NCTC503</strain>
    </source>
</reference>
<dbReference type="PROSITE" id="PS51257">
    <property type="entry name" value="PROKAR_LIPOPROTEIN"/>
    <property type="match status" value="1"/>
</dbReference>
<keyword evidence="3" id="KW-1185">Reference proteome</keyword>
<feature type="domain" description="YhfM-like" evidence="1">
    <location>
        <begin position="46"/>
        <end position="149"/>
    </location>
</feature>
<proteinExistence type="predicted"/>
<gene>
    <name evidence="2" type="ORF">NCTC503_02332</name>
</gene>
<dbReference type="Pfam" id="PF26353">
    <property type="entry name" value="YhfM"/>
    <property type="match status" value="1"/>
</dbReference>
<dbReference type="OrthoDB" id="1931871at2"/>
<name>A0A4U9RQ94_HATHI</name>
<dbReference type="Proteomes" id="UP000308489">
    <property type="component" value="Chromosome 1"/>
</dbReference>
<dbReference type="EMBL" id="LR590481">
    <property type="protein sequence ID" value="VTQ94484.1"/>
    <property type="molecule type" value="Genomic_DNA"/>
</dbReference>
<dbReference type="AlphaFoldDB" id="A0A4U9RQ94"/>
<protein>
    <submittedName>
        <fullName evidence="2">Putative lipoprotein</fullName>
    </submittedName>
</protein>
<evidence type="ECO:0000313" key="2">
    <source>
        <dbReference type="EMBL" id="VTQ94484.1"/>
    </source>
</evidence>
<keyword evidence="2" id="KW-0449">Lipoprotein</keyword>
<dbReference type="RefSeq" id="WP_138210867.1">
    <property type="nucleotide sequence ID" value="NZ_CBCRUQ010000002.1"/>
</dbReference>
<dbReference type="InterPro" id="IPR058780">
    <property type="entry name" value="YhfM-like_dom"/>
</dbReference>
<sequence length="279" mass="32797">MRIHKKSLILTFILCICFTMTGCNKLRTAKIKLGLKNNNFEYMRLNKVKQLVIQSTRDKGFRFVVTNNDVIKEAYDILSSAKKANGKSYLESDYIFEIHEKNGEVHRFNYVAGLDKKEGGNLYDDKNVYVVSSRLDNDILNNFENIRKPRAFKNVYYKSILDTIGKYMDSNKDLANKKVGLNLKDDIDIQKFILSSDLEEFKNSLKEKFPMIELTEKTEDCDIIINIDTEGYKSIVYKSIIEFSYKKTNTKPKKYYVWGKYSNRNWKIDIYDDKKPKDF</sequence>
<evidence type="ECO:0000259" key="1">
    <source>
        <dbReference type="Pfam" id="PF26353"/>
    </source>
</evidence>